<proteinExistence type="inferred from homology"/>
<dbReference type="EMBL" id="LDAU01000082">
    <property type="protein sequence ID" value="KRX07671.1"/>
    <property type="molecule type" value="Genomic_DNA"/>
</dbReference>
<dbReference type="InterPro" id="IPR002048">
    <property type="entry name" value="EF_hand_dom"/>
</dbReference>
<keyword evidence="9" id="KW-0106">Calcium</keyword>
<feature type="domain" description="EF-hand" evidence="16">
    <location>
        <begin position="505"/>
        <end position="540"/>
    </location>
</feature>
<evidence type="ECO:0000256" key="9">
    <source>
        <dbReference type="ARBA" id="ARBA00022837"/>
    </source>
</evidence>
<evidence type="ECO:0000313" key="18">
    <source>
        <dbReference type="Proteomes" id="UP000054937"/>
    </source>
</evidence>
<dbReference type="PANTHER" id="PTHR24348:SF22">
    <property type="entry name" value="NON-SPECIFIC SERINE_THREONINE PROTEIN KINASE"/>
    <property type="match status" value="1"/>
</dbReference>
<dbReference type="GO" id="GO:0010506">
    <property type="term" value="P:regulation of autophagy"/>
    <property type="evidence" value="ECO:0007669"/>
    <property type="project" value="InterPro"/>
</dbReference>
<sequence length="572" mass="66707">MIILIFFFNQQINKEIIIKNLGLSNIYIFLFIFYPFQKVIDKNQINLKDPFLAESLKKEIKIMESLKSPHIVKMYDVFGTQNNIYLMLEYCNGGDLRHLLKKNNGRLQEDVAINILAQLMDGLKELVDNGYIHRDIKPENSLIHDGKYMVADFGFATKVDIRGRQLMREYVGSPLYMSPQILQQQGYSAKSDIWSIGMMFYEMLFGKHPWNCRDIHSLLKGIKNTPLRFPYDKPISANTKDFIKQCLQVDESQRIGWDQIFKHPLIQNHLSKSNNFKNSNNSKEQPQQQLDEKSKKALKKVQDIVQYYKIDIQDIFQHFDTDKGGFLDQQEFSSFLKKIDPSLTESEAINVFQKVDVSGDGQISFKEFQQLFNEYDFSELGDLASNLINELREIIISYKLNLSDIFKNFDKDKQGTLDILEFEHLLRIIAPGLKQEDVKTVFNKFDIDGDGEITFEEFRSIIDNKQSTNQNSGGSNKKSLQAQRRNSAHDKAKAILSQLKSIVVNKKLDVKKIFNNFDTSKDNQLQFEEIKKMMQVFDKRINDEEVYIVIKYLDQDGDQQISLEEFERALQQ</sequence>
<evidence type="ECO:0000313" key="17">
    <source>
        <dbReference type="EMBL" id="KRX07671.1"/>
    </source>
</evidence>
<comment type="function">
    <text evidence="13">Plays a fundamental role in microtubule organizing center structure and function. Component of the infraciliary lattice (ICL) and the ciliary basal bodies.</text>
</comment>
<keyword evidence="5" id="KW-0479">Metal-binding</keyword>
<comment type="caution">
    <text evidence="17">The sequence shown here is derived from an EMBL/GenBank/DDBJ whole genome shotgun (WGS) entry which is preliminary data.</text>
</comment>
<dbReference type="SUPFAM" id="SSF56112">
    <property type="entry name" value="Protein kinase-like (PK-like)"/>
    <property type="match status" value="1"/>
</dbReference>
<evidence type="ECO:0000256" key="8">
    <source>
        <dbReference type="ARBA" id="ARBA00022777"/>
    </source>
</evidence>
<keyword evidence="10" id="KW-0067">ATP-binding</keyword>
<keyword evidence="6" id="KW-0677">Repeat</keyword>
<dbReference type="GO" id="GO:0016020">
    <property type="term" value="C:membrane"/>
    <property type="evidence" value="ECO:0007669"/>
    <property type="project" value="TreeGrafter"/>
</dbReference>
<dbReference type="Pfam" id="PF00069">
    <property type="entry name" value="Pkinase"/>
    <property type="match status" value="1"/>
</dbReference>
<dbReference type="InterPro" id="IPR018247">
    <property type="entry name" value="EF_Hand_1_Ca_BS"/>
</dbReference>
<dbReference type="Pfam" id="PF13499">
    <property type="entry name" value="EF-hand_7"/>
    <property type="match status" value="3"/>
</dbReference>
<protein>
    <submittedName>
        <fullName evidence="17">Protein kinase-like domain</fullName>
    </submittedName>
</protein>
<dbReference type="CDD" id="cd00051">
    <property type="entry name" value="EFh"/>
    <property type="match status" value="2"/>
</dbReference>
<keyword evidence="8 17" id="KW-0418">Kinase</keyword>
<comment type="similarity">
    <text evidence="2">Belongs to the centrin family.</text>
</comment>
<dbReference type="FunFam" id="1.10.510.10:FF:000737">
    <property type="entry name" value="Protein kinase, putative"/>
    <property type="match status" value="1"/>
</dbReference>
<dbReference type="Gene3D" id="3.30.200.20">
    <property type="entry name" value="Phosphorylase Kinase, domain 1"/>
    <property type="match status" value="1"/>
</dbReference>
<dbReference type="PROSITE" id="PS50222">
    <property type="entry name" value="EF_HAND_2"/>
    <property type="match status" value="6"/>
</dbReference>
<dbReference type="SMART" id="SM00054">
    <property type="entry name" value="EFh"/>
    <property type="match status" value="6"/>
</dbReference>
<dbReference type="GO" id="GO:0000407">
    <property type="term" value="C:phagophore assembly site"/>
    <property type="evidence" value="ECO:0007669"/>
    <property type="project" value="TreeGrafter"/>
</dbReference>
<dbReference type="GO" id="GO:0005856">
    <property type="term" value="C:cytoskeleton"/>
    <property type="evidence" value="ECO:0007669"/>
    <property type="project" value="UniProtKB-SubCell"/>
</dbReference>
<keyword evidence="11" id="KW-0206">Cytoskeleton</keyword>
<feature type="domain" description="EF-hand" evidence="16">
    <location>
        <begin position="433"/>
        <end position="468"/>
    </location>
</feature>
<dbReference type="PANTHER" id="PTHR24348">
    <property type="entry name" value="SERINE/THREONINE-PROTEIN KINASE UNC-51-RELATED"/>
    <property type="match status" value="1"/>
</dbReference>
<feature type="domain" description="EF-hand" evidence="16">
    <location>
        <begin position="397"/>
        <end position="432"/>
    </location>
</feature>
<dbReference type="Gene3D" id="1.10.510.10">
    <property type="entry name" value="Transferase(Phosphotransferase) domain 1"/>
    <property type="match status" value="1"/>
</dbReference>
<feature type="domain" description="EF-hand" evidence="16">
    <location>
        <begin position="343"/>
        <end position="378"/>
    </location>
</feature>
<evidence type="ECO:0000259" key="15">
    <source>
        <dbReference type="PROSITE" id="PS50011"/>
    </source>
</evidence>
<evidence type="ECO:0000256" key="3">
    <source>
        <dbReference type="ARBA" id="ARBA00022490"/>
    </source>
</evidence>
<dbReference type="OMA" id="HIFDKNH"/>
<dbReference type="SMART" id="SM00220">
    <property type="entry name" value="S_TKc"/>
    <property type="match status" value="1"/>
</dbReference>
<evidence type="ECO:0000256" key="11">
    <source>
        <dbReference type="ARBA" id="ARBA00023212"/>
    </source>
</evidence>
<dbReference type="InterPro" id="IPR045269">
    <property type="entry name" value="Atg1-like"/>
</dbReference>
<evidence type="ECO:0000256" key="6">
    <source>
        <dbReference type="ARBA" id="ARBA00022737"/>
    </source>
</evidence>
<keyword evidence="7" id="KW-0547">Nucleotide-binding</keyword>
<dbReference type="AlphaFoldDB" id="A0A0V0QZD6"/>
<dbReference type="GO" id="GO:0005829">
    <property type="term" value="C:cytosol"/>
    <property type="evidence" value="ECO:0007669"/>
    <property type="project" value="TreeGrafter"/>
</dbReference>
<dbReference type="InterPro" id="IPR000719">
    <property type="entry name" value="Prot_kinase_dom"/>
</dbReference>
<keyword evidence="3" id="KW-0963">Cytoplasm</keyword>
<evidence type="ECO:0000256" key="7">
    <source>
        <dbReference type="ARBA" id="ARBA00022741"/>
    </source>
</evidence>
<evidence type="ECO:0000256" key="14">
    <source>
        <dbReference type="SAM" id="MobiDB-lite"/>
    </source>
</evidence>
<dbReference type="GO" id="GO:0000045">
    <property type="term" value="P:autophagosome assembly"/>
    <property type="evidence" value="ECO:0007669"/>
    <property type="project" value="TreeGrafter"/>
</dbReference>
<feature type="domain" description="EF-hand" evidence="16">
    <location>
        <begin position="307"/>
        <end position="342"/>
    </location>
</feature>
<evidence type="ECO:0000256" key="5">
    <source>
        <dbReference type="ARBA" id="ARBA00022723"/>
    </source>
</evidence>
<dbReference type="Proteomes" id="UP000054937">
    <property type="component" value="Unassembled WGS sequence"/>
</dbReference>
<comment type="subcellular location">
    <subcellularLocation>
        <location evidence="1">Cytoplasm</location>
        <location evidence="1">Cytoskeleton</location>
    </subcellularLocation>
</comment>
<evidence type="ECO:0000256" key="10">
    <source>
        <dbReference type="ARBA" id="ARBA00022840"/>
    </source>
</evidence>
<gene>
    <name evidence="17" type="ORF">PPERSA_11220</name>
</gene>
<feature type="domain" description="Protein kinase" evidence="15">
    <location>
        <begin position="1"/>
        <end position="266"/>
    </location>
</feature>
<dbReference type="SUPFAM" id="SSF47473">
    <property type="entry name" value="EF-hand"/>
    <property type="match status" value="2"/>
</dbReference>
<accession>A0A0V0QZD6</accession>
<dbReference type="InterPro" id="IPR011992">
    <property type="entry name" value="EF-hand-dom_pair"/>
</dbReference>
<evidence type="ECO:0000256" key="12">
    <source>
        <dbReference type="ARBA" id="ARBA00024334"/>
    </source>
</evidence>
<dbReference type="OrthoDB" id="40902at2759"/>
<evidence type="ECO:0000256" key="13">
    <source>
        <dbReference type="ARBA" id="ARBA00025692"/>
    </source>
</evidence>
<organism evidence="17 18">
    <name type="scientific">Pseudocohnilembus persalinus</name>
    <name type="common">Ciliate</name>
    <dbReference type="NCBI Taxonomy" id="266149"/>
    <lineage>
        <taxon>Eukaryota</taxon>
        <taxon>Sar</taxon>
        <taxon>Alveolata</taxon>
        <taxon>Ciliophora</taxon>
        <taxon>Intramacronucleata</taxon>
        <taxon>Oligohymenophorea</taxon>
        <taxon>Scuticociliatia</taxon>
        <taxon>Philasterida</taxon>
        <taxon>Pseudocohnilembidae</taxon>
        <taxon>Pseudocohnilembus</taxon>
    </lineage>
</organism>
<keyword evidence="4" id="KW-0808">Transferase</keyword>
<dbReference type="GO" id="GO:0004674">
    <property type="term" value="F:protein serine/threonine kinase activity"/>
    <property type="evidence" value="ECO:0007669"/>
    <property type="project" value="InterPro"/>
</dbReference>
<dbReference type="InterPro" id="IPR011009">
    <property type="entry name" value="Kinase-like_dom_sf"/>
</dbReference>
<evidence type="ECO:0000256" key="1">
    <source>
        <dbReference type="ARBA" id="ARBA00004245"/>
    </source>
</evidence>
<dbReference type="PROSITE" id="PS50011">
    <property type="entry name" value="PROTEIN_KINASE_DOM"/>
    <property type="match status" value="1"/>
</dbReference>
<dbReference type="GO" id="GO:0005509">
    <property type="term" value="F:calcium ion binding"/>
    <property type="evidence" value="ECO:0007669"/>
    <property type="project" value="InterPro"/>
</dbReference>
<dbReference type="GO" id="GO:0005524">
    <property type="term" value="F:ATP binding"/>
    <property type="evidence" value="ECO:0007669"/>
    <property type="project" value="UniProtKB-KW"/>
</dbReference>
<evidence type="ECO:0000256" key="4">
    <source>
        <dbReference type="ARBA" id="ARBA00022679"/>
    </source>
</evidence>
<keyword evidence="18" id="KW-1185">Reference proteome</keyword>
<dbReference type="GO" id="GO:0005776">
    <property type="term" value="C:autophagosome"/>
    <property type="evidence" value="ECO:0007669"/>
    <property type="project" value="TreeGrafter"/>
</dbReference>
<name>A0A0V0QZD6_PSEPJ</name>
<feature type="region of interest" description="Disordered" evidence="14">
    <location>
        <begin position="465"/>
        <end position="484"/>
    </location>
</feature>
<comment type="similarity">
    <text evidence="12">Belongs to the protein kinase superfamily. Ser/Thr protein kinase family. CDPK subfamily.</text>
</comment>
<evidence type="ECO:0000259" key="16">
    <source>
        <dbReference type="PROSITE" id="PS50222"/>
    </source>
</evidence>
<dbReference type="InParanoid" id="A0A0V0QZD6"/>
<evidence type="ECO:0000256" key="2">
    <source>
        <dbReference type="ARBA" id="ARBA00005253"/>
    </source>
</evidence>
<dbReference type="FunFam" id="1.10.238.10:FF:000178">
    <property type="entry name" value="Calmodulin-2 A"/>
    <property type="match status" value="1"/>
</dbReference>
<dbReference type="Gene3D" id="1.10.238.10">
    <property type="entry name" value="EF-hand"/>
    <property type="match status" value="3"/>
</dbReference>
<feature type="domain" description="EF-hand" evidence="16">
    <location>
        <begin position="541"/>
        <end position="572"/>
    </location>
</feature>
<reference evidence="17 18" key="1">
    <citation type="journal article" date="2015" name="Sci. Rep.">
        <title>Genome of the facultative scuticociliatosis pathogen Pseudocohnilembus persalinus provides insight into its virulence through horizontal gene transfer.</title>
        <authorList>
            <person name="Xiong J."/>
            <person name="Wang G."/>
            <person name="Cheng J."/>
            <person name="Tian M."/>
            <person name="Pan X."/>
            <person name="Warren A."/>
            <person name="Jiang C."/>
            <person name="Yuan D."/>
            <person name="Miao W."/>
        </authorList>
    </citation>
    <scope>NUCLEOTIDE SEQUENCE [LARGE SCALE GENOMIC DNA]</scope>
    <source>
        <strain evidence="17">36N120E</strain>
    </source>
</reference>
<dbReference type="PROSITE" id="PS00018">
    <property type="entry name" value="EF_HAND_1"/>
    <property type="match status" value="5"/>
</dbReference>